<dbReference type="Gene3D" id="3.30.1310.10">
    <property type="entry name" value="Nucleoid-associated protein YbaB-like domain"/>
    <property type="match status" value="1"/>
</dbReference>
<dbReference type="InterPro" id="IPR036894">
    <property type="entry name" value="YbaB-like_sf"/>
</dbReference>
<evidence type="ECO:0000256" key="1">
    <source>
        <dbReference type="SAM" id="Coils"/>
    </source>
</evidence>
<keyword evidence="3" id="KW-1185">Reference proteome</keyword>
<keyword evidence="1" id="KW-0175">Coiled coil</keyword>
<gene>
    <name evidence="2" type="ORF">SAMN05443575_2119</name>
</gene>
<dbReference type="OrthoDB" id="3829223at2"/>
<evidence type="ECO:0000313" key="3">
    <source>
        <dbReference type="Proteomes" id="UP000186132"/>
    </source>
</evidence>
<evidence type="ECO:0008006" key="4">
    <source>
        <dbReference type="Google" id="ProtNLM"/>
    </source>
</evidence>
<organism evidence="2 3">
    <name type="scientific">Jatrophihabitans endophyticus</name>
    <dbReference type="NCBI Taxonomy" id="1206085"/>
    <lineage>
        <taxon>Bacteria</taxon>
        <taxon>Bacillati</taxon>
        <taxon>Actinomycetota</taxon>
        <taxon>Actinomycetes</taxon>
        <taxon>Jatrophihabitantales</taxon>
        <taxon>Jatrophihabitantaceae</taxon>
        <taxon>Jatrophihabitans</taxon>
    </lineage>
</organism>
<name>A0A1M5KDH4_9ACTN</name>
<reference evidence="2 3" key="1">
    <citation type="submission" date="2016-11" db="EMBL/GenBank/DDBJ databases">
        <authorList>
            <person name="Jaros S."/>
            <person name="Januszkiewicz K."/>
            <person name="Wedrychowicz H."/>
        </authorList>
    </citation>
    <scope>NUCLEOTIDE SEQUENCE [LARGE SCALE GENOMIC DNA]</scope>
    <source>
        <strain evidence="2 3">DSM 45627</strain>
    </source>
</reference>
<dbReference type="EMBL" id="FQVU01000003">
    <property type="protein sequence ID" value="SHG50690.1"/>
    <property type="molecule type" value="Genomic_DNA"/>
</dbReference>
<dbReference type="STRING" id="1206085.SAMN05443575_2119"/>
<dbReference type="Proteomes" id="UP000186132">
    <property type="component" value="Unassembled WGS sequence"/>
</dbReference>
<dbReference type="AlphaFoldDB" id="A0A1M5KDH4"/>
<sequence>MTGATGGLGGADAVERFQRTIDGLEQELSDSTRRMERARDIGSIVADVVGAAQTEDGHVRVEFTAQGVHDLVLDPRAMRLGSADLAAAIKATIADAAADYQQRTLDAMREAGLVPSAEEQQRRLDEAVAQLGDAQRQFTTSLRSAAEVMGRAAQARPPRP</sequence>
<accession>A0A1M5KDH4</accession>
<evidence type="ECO:0000313" key="2">
    <source>
        <dbReference type="EMBL" id="SHG50690.1"/>
    </source>
</evidence>
<proteinExistence type="predicted"/>
<protein>
    <recommendedName>
        <fullName evidence="4">YbaB/EbfC DNA-binding family protein</fullName>
    </recommendedName>
</protein>
<dbReference type="RefSeq" id="WP_073389847.1">
    <property type="nucleotide sequence ID" value="NZ_FQVU01000003.1"/>
</dbReference>
<feature type="coiled-coil region" evidence="1">
    <location>
        <begin position="14"/>
        <end position="41"/>
    </location>
</feature>